<feature type="transmembrane region" description="Helical" evidence="6">
    <location>
        <begin position="99"/>
        <end position="118"/>
    </location>
</feature>
<dbReference type="RefSeq" id="WP_075119272.1">
    <property type="nucleotide sequence ID" value="NZ_MSCT01000009.1"/>
</dbReference>
<dbReference type="GO" id="GO:0005886">
    <property type="term" value="C:plasma membrane"/>
    <property type="evidence" value="ECO:0007669"/>
    <property type="project" value="UniProtKB-SubCell"/>
</dbReference>
<keyword evidence="3 6" id="KW-0812">Transmembrane</keyword>
<evidence type="ECO:0000313" key="8">
    <source>
        <dbReference type="Proteomes" id="UP000185578"/>
    </source>
</evidence>
<dbReference type="PANTHER" id="PTHR43701">
    <property type="entry name" value="MEMBRANE TRANSPORTER PROTEIN MJ0441-RELATED"/>
    <property type="match status" value="1"/>
</dbReference>
<feature type="transmembrane region" description="Helical" evidence="6">
    <location>
        <begin position="222"/>
        <end position="241"/>
    </location>
</feature>
<reference evidence="7 8" key="1">
    <citation type="submission" date="2016-12" db="EMBL/GenBank/DDBJ databases">
        <authorList>
            <person name="Song W.-J."/>
            <person name="Kurnit D.M."/>
        </authorList>
    </citation>
    <scope>NUCLEOTIDE SEQUENCE [LARGE SCALE GENOMIC DNA]</scope>
    <source>
        <strain evidence="7 8">PCL1601</strain>
    </source>
</reference>
<accession>A0A1Q8ES86</accession>
<keyword evidence="5 6" id="KW-0472">Membrane</keyword>
<feature type="transmembrane region" description="Helical" evidence="6">
    <location>
        <begin position="46"/>
        <end position="65"/>
    </location>
</feature>
<keyword evidence="6" id="KW-1003">Cell membrane</keyword>
<evidence type="ECO:0000256" key="3">
    <source>
        <dbReference type="ARBA" id="ARBA00022692"/>
    </source>
</evidence>
<feature type="transmembrane region" description="Helical" evidence="6">
    <location>
        <begin position="253"/>
        <end position="273"/>
    </location>
</feature>
<name>A0A1Q8ES86_9PSED</name>
<dbReference type="InterPro" id="IPR002781">
    <property type="entry name" value="TM_pro_TauE-like"/>
</dbReference>
<evidence type="ECO:0000256" key="6">
    <source>
        <dbReference type="RuleBase" id="RU363041"/>
    </source>
</evidence>
<dbReference type="AlphaFoldDB" id="A0A1Q8ES86"/>
<dbReference type="Pfam" id="PF01925">
    <property type="entry name" value="TauE"/>
    <property type="match status" value="1"/>
</dbReference>
<dbReference type="EMBL" id="MSCT01000009">
    <property type="protein sequence ID" value="OLF54651.1"/>
    <property type="molecule type" value="Genomic_DNA"/>
</dbReference>
<gene>
    <name evidence="7" type="ORF">BTN82_11675</name>
</gene>
<evidence type="ECO:0000256" key="4">
    <source>
        <dbReference type="ARBA" id="ARBA00022989"/>
    </source>
</evidence>
<feature type="transmembrane region" description="Helical" evidence="6">
    <location>
        <begin position="72"/>
        <end position="93"/>
    </location>
</feature>
<evidence type="ECO:0000256" key="1">
    <source>
        <dbReference type="ARBA" id="ARBA00004141"/>
    </source>
</evidence>
<evidence type="ECO:0000256" key="2">
    <source>
        <dbReference type="ARBA" id="ARBA00009142"/>
    </source>
</evidence>
<protein>
    <recommendedName>
        <fullName evidence="6">Probable membrane transporter protein</fullName>
    </recommendedName>
</protein>
<comment type="subcellular location">
    <subcellularLocation>
        <location evidence="6">Cell membrane</location>
        <topology evidence="6">Multi-pass membrane protein</topology>
    </subcellularLocation>
    <subcellularLocation>
        <location evidence="1">Membrane</location>
        <topology evidence="1">Multi-pass membrane protein</topology>
    </subcellularLocation>
</comment>
<comment type="similarity">
    <text evidence="2 6">Belongs to the 4-toluene sulfonate uptake permease (TSUP) (TC 2.A.102) family.</text>
</comment>
<comment type="caution">
    <text evidence="7">The sequence shown here is derived from an EMBL/GenBank/DDBJ whole genome shotgun (WGS) entry which is preliminary data.</text>
</comment>
<evidence type="ECO:0000256" key="5">
    <source>
        <dbReference type="ARBA" id="ARBA00023136"/>
    </source>
</evidence>
<feature type="transmembrane region" description="Helical" evidence="6">
    <location>
        <begin position="156"/>
        <end position="182"/>
    </location>
</feature>
<keyword evidence="4 6" id="KW-1133">Transmembrane helix</keyword>
<organism evidence="7 8">
    <name type="scientific">Pseudomonas chlororaphis</name>
    <dbReference type="NCBI Taxonomy" id="587753"/>
    <lineage>
        <taxon>Bacteria</taxon>
        <taxon>Pseudomonadati</taxon>
        <taxon>Pseudomonadota</taxon>
        <taxon>Gammaproteobacteria</taxon>
        <taxon>Pseudomonadales</taxon>
        <taxon>Pseudomonadaceae</taxon>
        <taxon>Pseudomonas</taxon>
    </lineage>
</organism>
<proteinExistence type="inferred from homology"/>
<dbReference type="InterPro" id="IPR051598">
    <property type="entry name" value="TSUP/Inactive_protease-like"/>
</dbReference>
<dbReference type="Proteomes" id="UP000185578">
    <property type="component" value="Unassembled WGS sequence"/>
</dbReference>
<evidence type="ECO:0000313" key="7">
    <source>
        <dbReference type="EMBL" id="OLF54651.1"/>
    </source>
</evidence>
<dbReference type="PANTHER" id="PTHR43701:SF2">
    <property type="entry name" value="MEMBRANE TRANSPORTER PROTEIN YJNA-RELATED"/>
    <property type="match status" value="1"/>
</dbReference>
<feature type="transmembrane region" description="Helical" evidence="6">
    <location>
        <begin position="194"/>
        <end position="215"/>
    </location>
</feature>
<dbReference type="OrthoDB" id="7031597at2"/>
<sequence>MTEYNLLGAGLGALIGLILALTGAGGGILAVPLLVFGLGLSMVEAAPIGLLAVGLAAAVGAVLGLREGIVRYRAAGFVAAIGILTAPLGLWLAHRLPNPPLALLFSAVLLYACGRILLKATRELRHGQPAPRAAFQPCVLNPLQGRLRWTLPCARALTVTGMLSGLLSGLLGVGGGFVIIPALTRYTNLDSKSIVATSLAVIALVSTGSVVTASLSGVMHWAVGAPFALGAVLGLIAGRQVARYLAGPRLQQLFALVGMLAAVMLSLGALGAWR</sequence>